<organism evidence="3 5">
    <name type="scientific">Pseudomonas grimontii</name>
    <dbReference type="NCBI Taxonomy" id="129847"/>
    <lineage>
        <taxon>Bacteria</taxon>
        <taxon>Pseudomonadati</taxon>
        <taxon>Pseudomonadota</taxon>
        <taxon>Gammaproteobacteria</taxon>
        <taxon>Pseudomonadales</taxon>
        <taxon>Pseudomonadaceae</taxon>
        <taxon>Pseudomonas</taxon>
    </lineage>
</organism>
<feature type="coiled-coil region" evidence="1">
    <location>
        <begin position="661"/>
        <end position="803"/>
    </location>
</feature>
<reference evidence="3 5" key="2">
    <citation type="submission" date="2019-06" db="EMBL/GenBank/DDBJ databases">
        <title>Pseudomonas bimorpha sp. nov. isolated from bovine raw milk and skim milk concentrate.</title>
        <authorList>
            <person name="Hofmann K."/>
            <person name="Huptas C."/>
            <person name="Doll E."/>
            <person name="Scherer S."/>
            <person name="Wenning M."/>
        </authorList>
    </citation>
    <scope>NUCLEOTIDE SEQUENCE [LARGE SCALE GENOMIC DNA]</scope>
    <source>
        <strain evidence="3 5">DSM 17515</strain>
    </source>
</reference>
<dbReference type="OrthoDB" id="9810371at2"/>
<dbReference type="Proteomes" id="UP000198740">
    <property type="component" value="Unassembled WGS sequence"/>
</dbReference>
<name>A0A1H1H9F1_9PSED</name>
<evidence type="ECO:0000313" key="2">
    <source>
        <dbReference type="EMBL" id="SDR21999.1"/>
    </source>
</evidence>
<dbReference type="SUPFAM" id="SSF52540">
    <property type="entry name" value="P-loop containing nucleoside triphosphate hydrolases"/>
    <property type="match status" value="1"/>
</dbReference>
<keyword evidence="1" id="KW-0175">Coiled coil</keyword>
<dbReference type="InterPro" id="IPR027417">
    <property type="entry name" value="P-loop_NTPase"/>
</dbReference>
<dbReference type="EMBL" id="FNKM01000002">
    <property type="protein sequence ID" value="SDR21999.1"/>
    <property type="molecule type" value="Genomic_DNA"/>
</dbReference>
<sequence length="1251" mass="141054">MSRLLRIVLIDSLCAGDKAEVLVDANTCLTGTNGIGKSTFLKLIPLFYGASAGRMVKAGTNTSSFADHYLPSFTSYIVFEYLNHKNEPRCAVLHRSHSGYAYRLVSCAWNPELLYVDQIIGLLVEPSSLQRRAMNMRIDCTPELTPRDYLRIIQYNTGVADLEGINSVERKRMIAGLRRSYSLAPLRHHFGGIDNLMFSLLESKGTFDSMKSAMKEILQQETGVESVDLSGMDLAAFTGAIDSRASFLIMEKQIRPMIDRLAQLHPRLVTNEGQQGRLKRIATDQQRDALAAKTTVEAEIQEARARESAASDLYSERSEAIHDRLGTARRAEREALRDVESLIRQRDSYDQSSLPSLMKDYASMSAMEEGLRATAGEHSILVEQGQGIQQRYDKLQTELTRSVLERKQRRSQEAEIRQMDTRAQAQAQLDHLEQQLESAREKHSSELEDHEQKHTLLATALVELKSQAAFLSATRYLPETADAIQNEQWSIDLIRAELDSATIEVAEHSAEQRRFAHEQQAVADEQEQVVRRREQLRDEVETLKCQLNPSEDTLLAFLRSECPAWEQSIGKVIDRGLLLRNDLSPSRALESSTLFGIQLDLNRLQPVAESDREAIESSLALANHHLTEVDEEQQRLTRKASVMLEQRKQHQSLLVEILRRQNKHQENLQALQGHIATLEEEGKENIGRLRSQCAQSLAEAERSLEAHVIQREELKRSQQHHLANLKGIVDKVKQELAVQLDEIERAKKNALDALDREQAEKVDGYTAARLAELTEAGVDSDAIKNLEAAMIALESKLATLNNHLSGIRNYQRWLNDDLPKLPTLKATHLQASELASRIQVEVEAFQQARTEQLNAFKAASAVISERQSVLGTKLSTLASVIKRLEDTPVVNSDLDSLRKLTPADIEAEVGRLEREARSQREEGRSLFRKIEQAIMAGPRDTAEFDAIQDIAMRSRQADGTGEKVWFHATPELQVYMAEGHDVQRSKLITRVRSLCTQVAENQSVLNGLHRSIMDLGRKATRKVNEVLAAFPQFTNFEFRVVSRIHDISAWDEIEGLVEHFNRWRLKSGEIPTDALNERLMSMQRRMKAGGWLSPKLADCFDVSLSWMVNGVQKVAFNTADLGDGLSTGQLKIIVGMIYQALFELIRRDADFDLLLPIDEALELDVNNAYTLLKYFNARNSQLMLGFPGGAPELIRHFTHLYALDRRPSGAVYVKQYQAPETDRLADLNDELELDDGLDLNGPDINRPGAFV</sequence>
<dbReference type="Pfam" id="PF12128">
    <property type="entry name" value="DUF3584"/>
    <property type="match status" value="1"/>
</dbReference>
<dbReference type="Proteomes" id="UP000317267">
    <property type="component" value="Unassembled WGS sequence"/>
</dbReference>
<evidence type="ECO:0000313" key="4">
    <source>
        <dbReference type="Proteomes" id="UP000198740"/>
    </source>
</evidence>
<dbReference type="GO" id="GO:0005524">
    <property type="term" value="F:ATP binding"/>
    <property type="evidence" value="ECO:0007669"/>
    <property type="project" value="UniProtKB-KW"/>
</dbReference>
<feature type="coiled-coil region" evidence="1">
    <location>
        <begin position="491"/>
        <end position="546"/>
    </location>
</feature>
<keyword evidence="3" id="KW-0067">ATP-binding</keyword>
<protein>
    <submittedName>
        <fullName evidence="3">ATP-binding protein</fullName>
    </submittedName>
</protein>
<proteinExistence type="predicted"/>
<feature type="coiled-coil region" evidence="1">
    <location>
        <begin position="422"/>
        <end position="453"/>
    </location>
</feature>
<evidence type="ECO:0000256" key="1">
    <source>
        <dbReference type="SAM" id="Coils"/>
    </source>
</evidence>
<dbReference type="RefSeq" id="WP_090404125.1">
    <property type="nucleotide sequence ID" value="NZ_FNKM01000002.1"/>
</dbReference>
<keyword evidence="3" id="KW-0547">Nucleotide-binding</keyword>
<keyword evidence="4" id="KW-1185">Reference proteome</keyword>
<gene>
    <name evidence="3" type="ORF">FIV39_10485</name>
    <name evidence="2" type="ORF">SAMN04490186_4099</name>
</gene>
<comment type="caution">
    <text evidence="3">The sequence shown here is derived from an EMBL/GenBank/DDBJ whole genome shotgun (WGS) entry which is preliminary data.</text>
</comment>
<dbReference type="AlphaFoldDB" id="A0A1H1H9F1"/>
<reference evidence="2 4" key="1">
    <citation type="submission" date="2016-10" db="EMBL/GenBank/DDBJ databases">
        <authorList>
            <person name="Varghese N."/>
            <person name="Submissions S."/>
        </authorList>
    </citation>
    <scope>NUCLEOTIDE SEQUENCE [LARGE SCALE GENOMIC DNA]</scope>
    <source>
        <strain evidence="2 4">BS2976</strain>
    </source>
</reference>
<accession>A0A1H1H9F1</accession>
<dbReference type="EMBL" id="VFES01000005">
    <property type="protein sequence ID" value="TWR67121.1"/>
    <property type="molecule type" value="Genomic_DNA"/>
</dbReference>
<evidence type="ECO:0000313" key="3">
    <source>
        <dbReference type="EMBL" id="TWR67121.1"/>
    </source>
</evidence>
<dbReference type="InterPro" id="IPR021979">
    <property type="entry name" value="DUF3584"/>
</dbReference>
<evidence type="ECO:0000313" key="5">
    <source>
        <dbReference type="Proteomes" id="UP000317267"/>
    </source>
</evidence>